<evidence type="ECO:0000313" key="4">
    <source>
        <dbReference type="Proteomes" id="UP000216446"/>
    </source>
</evidence>
<accession>A0A259TXS3</accession>
<organism evidence="3 4">
    <name type="scientific">Rubricoccus marinus</name>
    <dbReference type="NCBI Taxonomy" id="716817"/>
    <lineage>
        <taxon>Bacteria</taxon>
        <taxon>Pseudomonadati</taxon>
        <taxon>Rhodothermota</taxon>
        <taxon>Rhodothermia</taxon>
        <taxon>Rhodothermales</taxon>
        <taxon>Rubricoccaceae</taxon>
        <taxon>Rubricoccus</taxon>
    </lineage>
</organism>
<feature type="chain" id="PRO_5013396949" description="Thioredoxin domain-containing protein" evidence="1">
    <location>
        <begin position="20"/>
        <end position="194"/>
    </location>
</feature>
<dbReference type="GO" id="GO:0016209">
    <property type="term" value="F:antioxidant activity"/>
    <property type="evidence" value="ECO:0007669"/>
    <property type="project" value="InterPro"/>
</dbReference>
<comment type="caution">
    <text evidence="3">The sequence shown here is derived from an EMBL/GenBank/DDBJ whole genome shotgun (WGS) entry which is preliminary data.</text>
</comment>
<proteinExistence type="predicted"/>
<dbReference type="PANTHER" id="PTHR43640:SF1">
    <property type="entry name" value="THIOREDOXIN-DEPENDENT PEROXIREDOXIN"/>
    <property type="match status" value="1"/>
</dbReference>
<reference evidence="3 4" key="1">
    <citation type="submission" date="2016-11" db="EMBL/GenBank/DDBJ databases">
        <title>Study of marine rhodopsin-containing bacteria.</title>
        <authorList>
            <person name="Yoshizawa S."/>
            <person name="Kumagai Y."/>
            <person name="Kogure K."/>
        </authorList>
    </citation>
    <scope>NUCLEOTIDE SEQUENCE [LARGE SCALE GENOMIC DNA]</scope>
    <source>
        <strain evidence="3 4">SG-29</strain>
    </source>
</reference>
<dbReference type="PANTHER" id="PTHR43640">
    <property type="entry name" value="OS07G0260300 PROTEIN"/>
    <property type="match status" value="1"/>
</dbReference>
<name>A0A259TXS3_9BACT</name>
<dbReference type="Proteomes" id="UP000216446">
    <property type="component" value="Unassembled WGS sequence"/>
</dbReference>
<dbReference type="InterPro" id="IPR036249">
    <property type="entry name" value="Thioredoxin-like_sf"/>
</dbReference>
<dbReference type="Gene3D" id="3.40.30.10">
    <property type="entry name" value="Glutaredoxin"/>
    <property type="match status" value="1"/>
</dbReference>
<gene>
    <name evidence="3" type="ORF">BSZ36_06035</name>
</gene>
<dbReference type="EMBL" id="MQWB01000001">
    <property type="protein sequence ID" value="OZC02575.1"/>
    <property type="molecule type" value="Genomic_DNA"/>
</dbReference>
<protein>
    <recommendedName>
        <fullName evidence="2">Thioredoxin domain-containing protein</fullName>
    </recommendedName>
</protein>
<dbReference type="SUPFAM" id="SSF52833">
    <property type="entry name" value="Thioredoxin-like"/>
    <property type="match status" value="1"/>
</dbReference>
<evidence type="ECO:0000313" key="3">
    <source>
        <dbReference type="EMBL" id="OZC02575.1"/>
    </source>
</evidence>
<dbReference type="AlphaFoldDB" id="A0A259TXS3"/>
<keyword evidence="1" id="KW-0732">Signal</keyword>
<feature type="signal peptide" evidence="1">
    <location>
        <begin position="1"/>
        <end position="19"/>
    </location>
</feature>
<dbReference type="RefSeq" id="WP_094546974.1">
    <property type="nucleotide sequence ID" value="NZ_MQWB01000001.1"/>
</dbReference>
<dbReference type="GO" id="GO:0016491">
    <property type="term" value="F:oxidoreductase activity"/>
    <property type="evidence" value="ECO:0007669"/>
    <property type="project" value="InterPro"/>
</dbReference>
<dbReference type="InterPro" id="IPR000866">
    <property type="entry name" value="AhpC/TSA"/>
</dbReference>
<evidence type="ECO:0000256" key="1">
    <source>
        <dbReference type="SAM" id="SignalP"/>
    </source>
</evidence>
<evidence type="ECO:0000259" key="2">
    <source>
        <dbReference type="PROSITE" id="PS51352"/>
    </source>
</evidence>
<dbReference type="InParanoid" id="A0A259TXS3"/>
<feature type="domain" description="Thioredoxin" evidence="2">
    <location>
        <begin position="23"/>
        <end position="174"/>
    </location>
</feature>
<keyword evidence="4" id="KW-1185">Reference proteome</keyword>
<sequence length="194" mass="19970">MTRLLALAALLLAAPLALAQDSLAIGDPVPLAAQSFETVGGGSLSLAAAAGESGLVVVMWSAVCPWTSRYEARMAQLYATATANGIGVVLVASNDPNRVTRTPEVLAATAAAVGAPMILDPTATLADALGATQTPEAFFFDGGLLYSGALDDSPADAERVTIQYLQQALDQHLAAQSVEIQRTTPFGCTIKRAR</sequence>
<dbReference type="Pfam" id="PF00578">
    <property type="entry name" value="AhpC-TSA"/>
    <property type="match status" value="1"/>
</dbReference>
<dbReference type="InterPro" id="IPR047262">
    <property type="entry name" value="PRX-like1"/>
</dbReference>
<dbReference type="OrthoDB" id="9809746at2"/>
<dbReference type="InterPro" id="IPR013766">
    <property type="entry name" value="Thioredoxin_domain"/>
</dbReference>
<dbReference type="PROSITE" id="PS51352">
    <property type="entry name" value="THIOREDOXIN_2"/>
    <property type="match status" value="1"/>
</dbReference>